<dbReference type="AlphaFoldDB" id="A0A8J7SAD1"/>
<proteinExistence type="predicted"/>
<sequence>MNADYKVLLDSCVLANFAVCNLILRLAEKPRMLLPKWTEDILGEVHRTHTEKLDWDKELADSFQVAVKEAFPEAMITGYQPLISAMTNHEKDRHVLAAAVREKLDIIITFNLRDFKKEHLEKWNISAIHPQDYLITLYEMNPAGVMTRLTDISLRQQQDMESTLIDLGKSLPVFASYVLNQIR</sequence>
<dbReference type="RefSeq" id="WP_210512169.1">
    <property type="nucleotide sequence ID" value="NZ_JAFIDN010000007.1"/>
</dbReference>
<reference evidence="1" key="1">
    <citation type="submission" date="2021-02" db="EMBL/GenBank/DDBJ databases">
        <title>Natronogracilivirga saccharolytica gen. nov. sp. nov. a new anaerobic, haloalkiliphilic carbohydrate-fermenting bacterium from soda lake and proposing of Cyclonatronumiaceae fam. nov. in the phylum Balneolaeota.</title>
        <authorList>
            <person name="Zhilina T.N."/>
            <person name="Sorokin D.Y."/>
            <person name="Zavarzina D.G."/>
            <person name="Toshchakov S.V."/>
            <person name="Kublanov I.V."/>
        </authorList>
    </citation>
    <scope>NUCLEOTIDE SEQUENCE</scope>
    <source>
        <strain evidence="1">Z-1702</strain>
    </source>
</reference>
<evidence type="ECO:0000313" key="1">
    <source>
        <dbReference type="EMBL" id="MBP3192971.1"/>
    </source>
</evidence>
<protein>
    <recommendedName>
        <fullName evidence="3">PIN domain-containing protein</fullName>
    </recommendedName>
</protein>
<dbReference type="Proteomes" id="UP000673975">
    <property type="component" value="Unassembled WGS sequence"/>
</dbReference>
<evidence type="ECO:0008006" key="3">
    <source>
        <dbReference type="Google" id="ProtNLM"/>
    </source>
</evidence>
<accession>A0A8J7SAD1</accession>
<dbReference type="EMBL" id="JAFIDN010000007">
    <property type="protein sequence ID" value="MBP3192971.1"/>
    <property type="molecule type" value="Genomic_DNA"/>
</dbReference>
<organism evidence="1 2">
    <name type="scientific">Natronogracilivirga saccharolytica</name>
    <dbReference type="NCBI Taxonomy" id="2812953"/>
    <lineage>
        <taxon>Bacteria</taxon>
        <taxon>Pseudomonadati</taxon>
        <taxon>Balneolota</taxon>
        <taxon>Balneolia</taxon>
        <taxon>Balneolales</taxon>
        <taxon>Cyclonatronaceae</taxon>
        <taxon>Natronogracilivirga</taxon>
    </lineage>
</organism>
<evidence type="ECO:0000313" key="2">
    <source>
        <dbReference type="Proteomes" id="UP000673975"/>
    </source>
</evidence>
<comment type="caution">
    <text evidence="1">The sequence shown here is derived from an EMBL/GenBank/DDBJ whole genome shotgun (WGS) entry which is preliminary data.</text>
</comment>
<keyword evidence="2" id="KW-1185">Reference proteome</keyword>
<gene>
    <name evidence="1" type="ORF">NATSA_09885</name>
</gene>
<name>A0A8J7SAD1_9BACT</name>